<feature type="domain" description="N-acetyltransferase" evidence="3">
    <location>
        <begin position="1"/>
        <end position="154"/>
    </location>
</feature>
<dbReference type="InterPro" id="IPR000182">
    <property type="entry name" value="GNAT_dom"/>
</dbReference>
<dbReference type="Proteomes" id="UP000676649">
    <property type="component" value="Chromosome"/>
</dbReference>
<evidence type="ECO:0000259" key="3">
    <source>
        <dbReference type="PROSITE" id="PS51186"/>
    </source>
</evidence>
<dbReference type="PROSITE" id="PS51186">
    <property type="entry name" value="GNAT"/>
    <property type="match status" value="1"/>
</dbReference>
<evidence type="ECO:0000313" key="4">
    <source>
        <dbReference type="EMBL" id="QWF71069.1"/>
    </source>
</evidence>
<dbReference type="PANTHER" id="PTHR43877">
    <property type="entry name" value="AMINOALKYLPHOSPHONATE N-ACETYLTRANSFERASE-RELATED-RELATED"/>
    <property type="match status" value="1"/>
</dbReference>
<dbReference type="Pfam" id="PF00583">
    <property type="entry name" value="Acetyltransf_1"/>
    <property type="match status" value="1"/>
</dbReference>
<keyword evidence="1" id="KW-0808">Transferase</keyword>
<evidence type="ECO:0000313" key="5">
    <source>
        <dbReference type="Proteomes" id="UP000676649"/>
    </source>
</evidence>
<dbReference type="SUPFAM" id="SSF55729">
    <property type="entry name" value="Acyl-CoA N-acyltransferases (Nat)"/>
    <property type="match status" value="1"/>
</dbReference>
<dbReference type="AlphaFoldDB" id="A0A975MNV6"/>
<reference evidence="4" key="1">
    <citation type="submission" date="2021-04" db="EMBL/GenBank/DDBJ databases">
        <title>Draft genome sequence data of methanotrophic Methylovulum sp. strain S1L and Methylomonas sp. strain S2AM isolated from boreal lake water columns.</title>
        <authorList>
            <person name="Rissanen A.J."/>
            <person name="Mangayil R."/>
            <person name="Svenning M.M."/>
            <person name="Khanongnuch R."/>
        </authorList>
    </citation>
    <scope>NUCLEOTIDE SEQUENCE</scope>
    <source>
        <strain evidence="4">S2AM</strain>
    </source>
</reference>
<organism evidence="4 5">
    <name type="scientific">Methylomonas paludis</name>
    <dbReference type="NCBI Taxonomy" id="1173101"/>
    <lineage>
        <taxon>Bacteria</taxon>
        <taxon>Pseudomonadati</taxon>
        <taxon>Pseudomonadota</taxon>
        <taxon>Gammaproteobacteria</taxon>
        <taxon>Methylococcales</taxon>
        <taxon>Methylococcaceae</taxon>
        <taxon>Methylomonas</taxon>
    </lineage>
</organism>
<dbReference type="EMBL" id="CP073754">
    <property type="protein sequence ID" value="QWF71069.1"/>
    <property type="molecule type" value="Genomic_DNA"/>
</dbReference>
<dbReference type="PANTHER" id="PTHR43877:SF2">
    <property type="entry name" value="AMINOALKYLPHOSPHONATE N-ACETYLTRANSFERASE-RELATED"/>
    <property type="match status" value="1"/>
</dbReference>
<accession>A0A975MNV6</accession>
<protein>
    <submittedName>
        <fullName evidence="4">GNAT family N-acetyltransferase</fullName>
    </submittedName>
</protein>
<dbReference type="Gene3D" id="3.40.630.30">
    <property type="match status" value="1"/>
</dbReference>
<evidence type="ECO:0000256" key="2">
    <source>
        <dbReference type="ARBA" id="ARBA00023315"/>
    </source>
</evidence>
<proteinExistence type="predicted"/>
<dbReference type="CDD" id="cd04301">
    <property type="entry name" value="NAT_SF"/>
    <property type="match status" value="1"/>
</dbReference>
<keyword evidence="5" id="KW-1185">Reference proteome</keyword>
<gene>
    <name evidence="4" type="ORF">KEF85_00780</name>
</gene>
<dbReference type="InterPro" id="IPR016181">
    <property type="entry name" value="Acyl_CoA_acyltransferase"/>
</dbReference>
<sequence>MLITTASPADIPALCELLSVLFSQEAEFQPDYQAQSRGLAQIIAKPEVGCILLARYQRQVVGMVNLLYTVSTALGERVAILEDMVVKPDQRMAGVGSALLKQAILTAQLQGCKRITLLTDQTNQAAQRFYSRHGFRRSSMVPMRLDLKIERTIIQNQSDG</sequence>
<evidence type="ECO:0000256" key="1">
    <source>
        <dbReference type="ARBA" id="ARBA00022679"/>
    </source>
</evidence>
<dbReference type="RefSeq" id="WP_215582637.1">
    <property type="nucleotide sequence ID" value="NZ_CP073754.1"/>
</dbReference>
<dbReference type="GO" id="GO:0016747">
    <property type="term" value="F:acyltransferase activity, transferring groups other than amino-acyl groups"/>
    <property type="evidence" value="ECO:0007669"/>
    <property type="project" value="InterPro"/>
</dbReference>
<name>A0A975MNV6_9GAMM</name>
<dbReference type="KEGG" id="mpad:KEF85_00780"/>
<keyword evidence="2" id="KW-0012">Acyltransferase</keyword>
<dbReference type="InterPro" id="IPR050832">
    <property type="entry name" value="Bact_Acetyltransf"/>
</dbReference>